<accession>A0AAD7W929</accession>
<name>A0AAD7W929_9TELE</name>
<evidence type="ECO:0000256" key="2">
    <source>
        <dbReference type="ARBA" id="ARBA00022448"/>
    </source>
</evidence>
<evidence type="ECO:0000313" key="7">
    <source>
        <dbReference type="EMBL" id="KAJ8387930.1"/>
    </source>
</evidence>
<proteinExistence type="inferred from homology"/>
<dbReference type="Pfam" id="PF03223">
    <property type="entry name" value="V-ATPase_C"/>
    <property type="match status" value="1"/>
</dbReference>
<dbReference type="InterPro" id="IPR036132">
    <property type="entry name" value="Vac_ATP_synth_c_sf"/>
</dbReference>
<dbReference type="AlphaFoldDB" id="A0AAD7W929"/>
<evidence type="ECO:0000256" key="3">
    <source>
        <dbReference type="ARBA" id="ARBA00022781"/>
    </source>
</evidence>
<keyword evidence="2 6" id="KW-0813">Transport</keyword>
<dbReference type="GO" id="GO:0000221">
    <property type="term" value="C:vacuolar proton-transporting V-type ATPase, V1 domain"/>
    <property type="evidence" value="ECO:0007669"/>
    <property type="project" value="TreeGrafter"/>
</dbReference>
<dbReference type="Gene3D" id="1.20.1460.10">
    <property type="entry name" value="subunit c (vma5p) of the yeast v-atpase, domain 2"/>
    <property type="match status" value="2"/>
</dbReference>
<sequence>MTEFWLISIPLDKTSLQSLEKMNRVVSKTRMASSFRFPIPELKVGTLDILLSVSDELTRLDVYTEGVIRKISQSMSEVMEHSKDKVQENTLANGESETQKKIAKSPYKAYFQALLVDLASYVTCFQWDRAKYSTALPLKTLTEVISKQVFQTETELKSRSAAYSNVKASLEGVERRIEGNLQIRVLRDVVKKEDLVLGSEYLTTLLVVVPRKILDESEGGLFTVTLFKKSVSNFKAKARQNKFTVREFSFEESEKQGQEMTRLNTNKKEQYGTFVRWLKVNFSEVFVAWIHLKALQVFVESVMRYGLPVNFQTVLLQPDRKRGKKVRNLLDSLYEHLDSAAAASTPDVGLDIPGMNTALQEYYSYIFYKIDVNLMNS</sequence>
<evidence type="ECO:0000256" key="1">
    <source>
        <dbReference type="ARBA" id="ARBA00006138"/>
    </source>
</evidence>
<evidence type="ECO:0000256" key="4">
    <source>
        <dbReference type="ARBA" id="ARBA00023065"/>
    </source>
</evidence>
<dbReference type="InterPro" id="IPR004907">
    <property type="entry name" value="ATPase_V1-cplx_csu"/>
</dbReference>
<dbReference type="Proteomes" id="UP001221898">
    <property type="component" value="Unassembled WGS sequence"/>
</dbReference>
<comment type="function">
    <text evidence="5 6">Subunit of the V1 complex of vacuolar(H+)-ATPase (V-ATPase), a multisubunit enzyme composed of a peripheral complex (V1) that hydrolyzes ATP and a membrane integral complex (V0) that translocates protons. V-ATPase is responsible for acidifying and maintaining the pH of intracellular compartments and in some cell types, is targeted to the plasma membrane, where it is responsible for acidifying the extracellular environment. Subunit C is necessary for the assembly of the catalytic sector of the enzyme and is likely to have a specific function in its catalytic activity.</text>
</comment>
<dbReference type="CDD" id="cd14785">
    <property type="entry name" value="V-ATPase_C"/>
    <property type="match status" value="1"/>
</dbReference>
<gene>
    <name evidence="7" type="ORF">AAFF_G00148640</name>
</gene>
<evidence type="ECO:0000256" key="5">
    <source>
        <dbReference type="ARBA" id="ARBA00046006"/>
    </source>
</evidence>
<dbReference type="GO" id="GO:0046961">
    <property type="term" value="F:proton-transporting ATPase activity, rotational mechanism"/>
    <property type="evidence" value="ECO:0007669"/>
    <property type="project" value="InterPro"/>
</dbReference>
<dbReference type="GO" id="GO:0005765">
    <property type="term" value="C:lysosomal membrane"/>
    <property type="evidence" value="ECO:0007669"/>
    <property type="project" value="TreeGrafter"/>
</dbReference>
<dbReference type="PANTHER" id="PTHR10137:SF4">
    <property type="entry name" value="V-TYPE PROTON ATPASE SUBUNIT C 2"/>
    <property type="match status" value="1"/>
</dbReference>
<keyword evidence="8" id="KW-1185">Reference proteome</keyword>
<reference evidence="7" key="1">
    <citation type="journal article" date="2023" name="Science">
        <title>Genome structures resolve the early diversification of teleost fishes.</title>
        <authorList>
            <person name="Parey E."/>
            <person name="Louis A."/>
            <person name="Montfort J."/>
            <person name="Bouchez O."/>
            <person name="Roques C."/>
            <person name="Iampietro C."/>
            <person name="Lluch J."/>
            <person name="Castinel A."/>
            <person name="Donnadieu C."/>
            <person name="Desvignes T."/>
            <person name="Floi Bucao C."/>
            <person name="Jouanno E."/>
            <person name="Wen M."/>
            <person name="Mejri S."/>
            <person name="Dirks R."/>
            <person name="Jansen H."/>
            <person name="Henkel C."/>
            <person name="Chen W.J."/>
            <person name="Zahm M."/>
            <person name="Cabau C."/>
            <person name="Klopp C."/>
            <person name="Thompson A.W."/>
            <person name="Robinson-Rechavi M."/>
            <person name="Braasch I."/>
            <person name="Lecointre G."/>
            <person name="Bobe J."/>
            <person name="Postlethwait J.H."/>
            <person name="Berthelot C."/>
            <person name="Roest Crollius H."/>
            <person name="Guiguen Y."/>
        </authorList>
    </citation>
    <scope>NUCLEOTIDE SEQUENCE</scope>
    <source>
        <strain evidence="7">NC1722</strain>
    </source>
</reference>
<dbReference type="SUPFAM" id="SSF118203">
    <property type="entry name" value="Vacuolar ATP synthase subunit C"/>
    <property type="match status" value="1"/>
</dbReference>
<comment type="caution">
    <text evidence="7">The sequence shown here is derived from an EMBL/GenBank/DDBJ whole genome shotgun (WGS) entry which is preliminary data.</text>
</comment>
<comment type="similarity">
    <text evidence="1 6">Belongs to the V-ATPase C subunit family.</text>
</comment>
<comment type="subunit">
    <text evidence="6">V-ATPase is a heteromultimeric enzyme made up of two complexes: the ATP-hydrolytic V1 complex and the proton translocation V0 complex. The V1 complex consists of three catalytic AB heterodimers that form a heterohexamer, three peripheral stalks each consisting of EG heterodimers, one central rotor including subunits D and F, and the regulatory subunits C and H. The proton translocation complex V0 consists of the proton transport subunit a, a ring of proteolipid subunits c9c'', rotary subunit d, subunits e and f, and two accessory subunits.</text>
</comment>
<organism evidence="7 8">
    <name type="scientific">Aldrovandia affinis</name>
    <dbReference type="NCBI Taxonomy" id="143900"/>
    <lineage>
        <taxon>Eukaryota</taxon>
        <taxon>Metazoa</taxon>
        <taxon>Chordata</taxon>
        <taxon>Craniata</taxon>
        <taxon>Vertebrata</taxon>
        <taxon>Euteleostomi</taxon>
        <taxon>Actinopterygii</taxon>
        <taxon>Neopterygii</taxon>
        <taxon>Teleostei</taxon>
        <taxon>Notacanthiformes</taxon>
        <taxon>Halosauridae</taxon>
        <taxon>Aldrovandia</taxon>
    </lineage>
</organism>
<evidence type="ECO:0000256" key="6">
    <source>
        <dbReference type="RuleBase" id="RU364010"/>
    </source>
</evidence>
<dbReference type="EMBL" id="JAINUG010000203">
    <property type="protein sequence ID" value="KAJ8387930.1"/>
    <property type="molecule type" value="Genomic_DNA"/>
</dbReference>
<evidence type="ECO:0000313" key="8">
    <source>
        <dbReference type="Proteomes" id="UP001221898"/>
    </source>
</evidence>
<keyword evidence="3 6" id="KW-0375">Hydrogen ion transport</keyword>
<keyword evidence="4 6" id="KW-0406">Ion transport</keyword>
<protein>
    <recommendedName>
        <fullName evidence="6">V-type proton ATPase subunit C</fullName>
    </recommendedName>
</protein>
<dbReference type="PANTHER" id="PTHR10137">
    <property type="entry name" value="V-TYPE PROTON ATPASE SUBUNIT C"/>
    <property type="match status" value="1"/>
</dbReference>